<reference evidence="1" key="1">
    <citation type="journal article" date="2014" name="Nat. Commun.">
        <title>The tobacco genome sequence and its comparison with those of tomato and potato.</title>
        <authorList>
            <person name="Sierro N."/>
            <person name="Battey J.N."/>
            <person name="Ouadi S."/>
            <person name="Bakaher N."/>
            <person name="Bovet L."/>
            <person name="Willig A."/>
            <person name="Goepfert S."/>
            <person name="Peitsch M.C."/>
            <person name="Ivanov N.V."/>
        </authorList>
    </citation>
    <scope>NUCLEOTIDE SEQUENCE [LARGE SCALE GENOMIC DNA]</scope>
</reference>
<sequence length="249" mass="28788">MAKKRMIELLDLLLKDLMDSTILFGGKVVVFGGDVRQTLLVVRNGEKEDFINESLLYSHIWEELERLRLFENMRAKDDPSFCNYLLRVGNGKEKVTSTNKIEIPASFIVPYTTEKESLDKLFAITYPDLHIFFSSSSCTSSRVILTTKNDFVDDINDMLVARFLEEAKTFVGIDETIEPTNQSQYEDLLHSLNPPDCIEQMEYRLTIDKITPQTKEWISKVQVIEKPRPRKSKDGKSRFQIAVQDENFC</sequence>
<evidence type="ECO:0000313" key="1">
    <source>
        <dbReference type="Proteomes" id="UP000790787"/>
    </source>
</evidence>
<accession>A0AC58URT7</accession>
<proteinExistence type="predicted"/>
<protein>
    <submittedName>
        <fullName evidence="2">Uncharacterized protein LOC142182128</fullName>
    </submittedName>
</protein>
<evidence type="ECO:0000313" key="2">
    <source>
        <dbReference type="RefSeq" id="XP_075112197.1"/>
    </source>
</evidence>
<dbReference type="RefSeq" id="XP_075112197.1">
    <property type="nucleotide sequence ID" value="XM_075256096.1"/>
</dbReference>
<reference evidence="2" key="2">
    <citation type="submission" date="2025-08" db="UniProtKB">
        <authorList>
            <consortium name="RefSeq"/>
        </authorList>
    </citation>
    <scope>IDENTIFICATION</scope>
    <source>
        <tissue evidence="2">Leaf</tissue>
    </source>
</reference>
<keyword evidence="1" id="KW-1185">Reference proteome</keyword>
<organism evidence="1 2">
    <name type="scientific">Nicotiana tabacum</name>
    <name type="common">Common tobacco</name>
    <dbReference type="NCBI Taxonomy" id="4097"/>
    <lineage>
        <taxon>Eukaryota</taxon>
        <taxon>Viridiplantae</taxon>
        <taxon>Streptophyta</taxon>
        <taxon>Embryophyta</taxon>
        <taxon>Tracheophyta</taxon>
        <taxon>Spermatophyta</taxon>
        <taxon>Magnoliopsida</taxon>
        <taxon>eudicotyledons</taxon>
        <taxon>Gunneridae</taxon>
        <taxon>Pentapetalae</taxon>
        <taxon>asterids</taxon>
        <taxon>lamiids</taxon>
        <taxon>Solanales</taxon>
        <taxon>Solanaceae</taxon>
        <taxon>Nicotianoideae</taxon>
        <taxon>Nicotianeae</taxon>
        <taxon>Nicotiana</taxon>
    </lineage>
</organism>
<gene>
    <name evidence="2" type="primary">LOC142182128</name>
</gene>
<dbReference type="Proteomes" id="UP000790787">
    <property type="component" value="Chromosome 6"/>
</dbReference>
<name>A0AC58URT7_TOBAC</name>